<evidence type="ECO:0000313" key="2">
    <source>
        <dbReference type="EMBL" id="KAK3733118.1"/>
    </source>
</evidence>
<feature type="compositionally biased region" description="Acidic residues" evidence="1">
    <location>
        <begin position="412"/>
        <end position="431"/>
    </location>
</feature>
<dbReference type="EMBL" id="JAWDGP010006912">
    <property type="protein sequence ID" value="KAK3733118.1"/>
    <property type="molecule type" value="Genomic_DNA"/>
</dbReference>
<reference evidence="2" key="1">
    <citation type="journal article" date="2023" name="G3 (Bethesda)">
        <title>A reference genome for the long-term kleptoplast-retaining sea slug Elysia crispata morphotype clarki.</title>
        <authorList>
            <person name="Eastman K.E."/>
            <person name="Pendleton A.L."/>
            <person name="Shaikh M.A."/>
            <person name="Suttiyut T."/>
            <person name="Ogas R."/>
            <person name="Tomko P."/>
            <person name="Gavelis G."/>
            <person name="Widhalm J.R."/>
            <person name="Wisecaver J.H."/>
        </authorList>
    </citation>
    <scope>NUCLEOTIDE SEQUENCE</scope>
    <source>
        <strain evidence="2">ECLA1</strain>
    </source>
</reference>
<feature type="compositionally biased region" description="Low complexity" evidence="1">
    <location>
        <begin position="372"/>
        <end position="385"/>
    </location>
</feature>
<feature type="compositionally biased region" description="Polar residues" evidence="1">
    <location>
        <begin position="161"/>
        <end position="193"/>
    </location>
</feature>
<feature type="compositionally biased region" description="Polar residues" evidence="1">
    <location>
        <begin position="237"/>
        <end position="256"/>
    </location>
</feature>
<dbReference type="AlphaFoldDB" id="A0AAE0Y5V4"/>
<feature type="region of interest" description="Disordered" evidence="1">
    <location>
        <begin position="92"/>
        <end position="193"/>
    </location>
</feature>
<protein>
    <submittedName>
        <fullName evidence="2">Uncharacterized protein</fullName>
    </submittedName>
</protein>
<feature type="compositionally biased region" description="Basic and acidic residues" evidence="1">
    <location>
        <begin position="400"/>
        <end position="411"/>
    </location>
</feature>
<feature type="region of interest" description="Disordered" evidence="1">
    <location>
        <begin position="359"/>
        <end position="437"/>
    </location>
</feature>
<gene>
    <name evidence="2" type="ORF">RRG08_012011</name>
</gene>
<feature type="region of interest" description="Disordered" evidence="1">
    <location>
        <begin position="226"/>
        <end position="256"/>
    </location>
</feature>
<organism evidence="2 3">
    <name type="scientific">Elysia crispata</name>
    <name type="common">lettuce slug</name>
    <dbReference type="NCBI Taxonomy" id="231223"/>
    <lineage>
        <taxon>Eukaryota</taxon>
        <taxon>Metazoa</taxon>
        <taxon>Spiralia</taxon>
        <taxon>Lophotrochozoa</taxon>
        <taxon>Mollusca</taxon>
        <taxon>Gastropoda</taxon>
        <taxon>Heterobranchia</taxon>
        <taxon>Euthyneura</taxon>
        <taxon>Panpulmonata</taxon>
        <taxon>Sacoglossa</taxon>
        <taxon>Placobranchoidea</taxon>
        <taxon>Plakobranchidae</taxon>
        <taxon>Elysia</taxon>
    </lineage>
</organism>
<feature type="compositionally biased region" description="Basic and acidic residues" evidence="1">
    <location>
        <begin position="127"/>
        <end position="138"/>
    </location>
</feature>
<evidence type="ECO:0000256" key="1">
    <source>
        <dbReference type="SAM" id="MobiDB-lite"/>
    </source>
</evidence>
<keyword evidence="3" id="KW-1185">Reference proteome</keyword>
<evidence type="ECO:0000313" key="3">
    <source>
        <dbReference type="Proteomes" id="UP001283361"/>
    </source>
</evidence>
<name>A0AAE0Y5V4_9GAST</name>
<comment type="caution">
    <text evidence="2">The sequence shown here is derived from an EMBL/GenBank/DDBJ whole genome shotgun (WGS) entry which is preliminary data.</text>
</comment>
<accession>A0AAE0Y5V4</accession>
<dbReference type="Proteomes" id="UP001283361">
    <property type="component" value="Unassembled WGS sequence"/>
</dbReference>
<proteinExistence type="predicted"/>
<sequence>MGFEIDEKMRLFVNNNRTLFLNSLPTQLFMEEFPGLPHSTRQRIGCELKNYGSWSANSLLIDSIMRLEDFSKKFIIFCNERGQCVELAKYMKRERSERSKSSRRQRHGADAVPDSRGNRTSNAASRQRSDGRSKDLTPRGKLAPGHNPMAGVGQLYKTPVKETQGSGALTPNIPVSSNENAQAPSCQEDSSLSGSFYIPSADIQQALEEEHAINYLKEAPEVLSESVPGMRMPNIPPSGNRNTQAQPKPNKVSSEYSGIQCEEDVKKFHDQPFDTGCGTALHIDRNNKPDPHETFVKPVSQSKVKSGKNDKYHDNFKGKKETPYFEVSPSDILGLPLGPPKKHFAGRLSPVDTSAGFSLDEYSEGSSSPQVPRAATGTTSAPAPTVSGDAFEELPVEQNENQRTKSTRDAGAEIESDISNDQSATDEENSDADPHAIANGGHVDTLATQVVNRINAFIWSIFDYINYFFHNF</sequence>